<dbReference type="GO" id="GO:0070403">
    <property type="term" value="F:NAD+ binding"/>
    <property type="evidence" value="ECO:0007669"/>
    <property type="project" value="InterPro"/>
</dbReference>
<organism evidence="7">
    <name type="scientific">Hellea balneolensis</name>
    <dbReference type="NCBI Taxonomy" id="287478"/>
    <lineage>
        <taxon>Bacteria</taxon>
        <taxon>Pseudomonadati</taxon>
        <taxon>Pseudomonadota</taxon>
        <taxon>Alphaproteobacteria</taxon>
        <taxon>Maricaulales</taxon>
        <taxon>Robiginitomaculaceae</taxon>
        <taxon>Hellea</taxon>
    </lineage>
</organism>
<evidence type="ECO:0000256" key="3">
    <source>
        <dbReference type="ARBA" id="ARBA00023239"/>
    </source>
</evidence>
<dbReference type="PANTHER" id="PTHR23309:SF51">
    <property type="entry name" value="3-HYDROXYACYL-COA DEHYDROGENASE-RELATED"/>
    <property type="match status" value="1"/>
</dbReference>
<dbReference type="GO" id="GO:0006631">
    <property type="term" value="P:fatty acid metabolic process"/>
    <property type="evidence" value="ECO:0007669"/>
    <property type="project" value="InterPro"/>
</dbReference>
<dbReference type="Proteomes" id="UP000886042">
    <property type="component" value="Unassembled WGS sequence"/>
</dbReference>
<dbReference type="SUPFAM" id="SSF51735">
    <property type="entry name" value="NAD(P)-binding Rossmann-fold domains"/>
    <property type="match status" value="1"/>
</dbReference>
<dbReference type="InterPro" id="IPR036291">
    <property type="entry name" value="NAD(P)-bd_dom_sf"/>
</dbReference>
<dbReference type="GO" id="GO:0016853">
    <property type="term" value="F:isomerase activity"/>
    <property type="evidence" value="ECO:0007669"/>
    <property type="project" value="UniProtKB-KW"/>
</dbReference>
<feature type="domain" description="3-hydroxyacyl-CoA dehydrogenase C-terminal" evidence="5">
    <location>
        <begin position="160"/>
        <end position="253"/>
    </location>
</feature>
<dbReference type="AlphaFoldDB" id="A0A7C3C3T1"/>
<keyword evidence="2" id="KW-0413">Isomerase</keyword>
<dbReference type="FunFam" id="3.40.50.720:FF:000009">
    <property type="entry name" value="Fatty oxidation complex, alpha subunit"/>
    <property type="match status" value="1"/>
</dbReference>
<dbReference type="InterPro" id="IPR008927">
    <property type="entry name" value="6-PGluconate_DH-like_C_sf"/>
</dbReference>
<dbReference type="Gene3D" id="1.10.1040.50">
    <property type="match status" value="1"/>
</dbReference>
<proteinExistence type="predicted"/>
<feature type="domain" description="3-hydroxyacyl-CoA dehydrogenase C-terminal" evidence="5">
    <location>
        <begin position="289"/>
        <end position="372"/>
    </location>
</feature>
<evidence type="ECO:0000256" key="2">
    <source>
        <dbReference type="ARBA" id="ARBA00023235"/>
    </source>
</evidence>
<sequence>YTVHLFDINAEALEKGAARIVKNYVTSVAKGRIKQGHMDGCLARFSTISSMQDAETSELIIEAATENIAIKKSIFRDLDALAKLGCILASNTSYLDVNLLAAETKRPSDVIGMHFFSPANIMKLLEIVRTDSVSDDVIGTVMKVGKSIGKISVLSGVCDGFIGNRMLKTYRKQAEYMLEDGALPQDIDRVMRGFGFAMGPFEVSDLAGLDIGWHNSRREDATRPPEERYSDIADKLYDLGRYGQKTGAGWYAYKKGSRTPIIDPLIAELLAANAERKNIERQNFSDEEILNRILFAMINEGAKILDEGIALRALDIDMVYVHGYGFPAYRGGPMFYADQIGAPTIYEGITNYAKADPYFWQASALLEKLAHRGGKFSDI</sequence>
<protein>
    <submittedName>
        <fullName evidence="7">3-hydroxyacyl-CoA dehydrogenase</fullName>
    </submittedName>
</protein>
<keyword evidence="3" id="KW-0456">Lyase</keyword>
<dbReference type="GO" id="GO:0016616">
    <property type="term" value="F:oxidoreductase activity, acting on the CH-OH group of donors, NAD or NADP as acceptor"/>
    <property type="evidence" value="ECO:0007669"/>
    <property type="project" value="InterPro"/>
</dbReference>
<dbReference type="EMBL" id="DRMN01000105">
    <property type="protein sequence ID" value="HFB54584.1"/>
    <property type="molecule type" value="Genomic_DNA"/>
</dbReference>
<dbReference type="Pfam" id="PF00725">
    <property type="entry name" value="3HCDH"/>
    <property type="match status" value="2"/>
</dbReference>
<dbReference type="SUPFAM" id="SSF48179">
    <property type="entry name" value="6-phosphogluconate dehydrogenase C-terminal domain-like"/>
    <property type="match status" value="2"/>
</dbReference>
<name>A0A7C3C3T1_9PROT</name>
<dbReference type="InterPro" id="IPR006176">
    <property type="entry name" value="3-OHacyl-CoA_DH_NAD-bd"/>
</dbReference>
<gene>
    <name evidence="7" type="ORF">ENJ46_01560</name>
</gene>
<evidence type="ECO:0000259" key="6">
    <source>
        <dbReference type="Pfam" id="PF02737"/>
    </source>
</evidence>
<keyword evidence="4" id="KW-0511">Multifunctional enzyme</keyword>
<evidence type="ECO:0000256" key="1">
    <source>
        <dbReference type="ARBA" id="ARBA00023002"/>
    </source>
</evidence>
<feature type="domain" description="3-hydroxyacyl-CoA dehydrogenase NAD binding" evidence="6">
    <location>
        <begin position="1"/>
        <end position="154"/>
    </location>
</feature>
<dbReference type="InterPro" id="IPR006108">
    <property type="entry name" value="3HC_DH_C"/>
</dbReference>
<dbReference type="Pfam" id="PF02737">
    <property type="entry name" value="3HCDH_N"/>
    <property type="match status" value="1"/>
</dbReference>
<feature type="non-terminal residue" evidence="7">
    <location>
        <position position="1"/>
    </location>
</feature>
<dbReference type="FunFam" id="1.10.1040.50:FF:000006">
    <property type="entry name" value="Peroxisomal bifunctional enzyme"/>
    <property type="match status" value="1"/>
</dbReference>
<dbReference type="GO" id="GO:0016829">
    <property type="term" value="F:lyase activity"/>
    <property type="evidence" value="ECO:0007669"/>
    <property type="project" value="UniProtKB-KW"/>
</dbReference>
<reference evidence="7" key="1">
    <citation type="journal article" date="2020" name="mSystems">
        <title>Genome- and Community-Level Interaction Insights into Carbon Utilization and Element Cycling Functions of Hydrothermarchaeota in Hydrothermal Sediment.</title>
        <authorList>
            <person name="Zhou Z."/>
            <person name="Liu Y."/>
            <person name="Xu W."/>
            <person name="Pan J."/>
            <person name="Luo Z.H."/>
            <person name="Li M."/>
        </authorList>
    </citation>
    <scope>NUCLEOTIDE SEQUENCE [LARGE SCALE GENOMIC DNA]</scope>
    <source>
        <strain evidence="7">HyVt-489</strain>
    </source>
</reference>
<comment type="caution">
    <text evidence="7">The sequence shown here is derived from an EMBL/GenBank/DDBJ whole genome shotgun (WGS) entry which is preliminary data.</text>
</comment>
<evidence type="ECO:0000256" key="4">
    <source>
        <dbReference type="ARBA" id="ARBA00023268"/>
    </source>
</evidence>
<evidence type="ECO:0000259" key="5">
    <source>
        <dbReference type="Pfam" id="PF00725"/>
    </source>
</evidence>
<evidence type="ECO:0000313" key="7">
    <source>
        <dbReference type="EMBL" id="HFB54584.1"/>
    </source>
</evidence>
<keyword evidence="1" id="KW-0560">Oxidoreductase</keyword>
<dbReference type="Gene3D" id="3.40.50.720">
    <property type="entry name" value="NAD(P)-binding Rossmann-like Domain"/>
    <property type="match status" value="1"/>
</dbReference>
<accession>A0A7C3C3T1</accession>
<dbReference type="PANTHER" id="PTHR23309">
    <property type="entry name" value="3-HYDROXYACYL-COA DEHYROGENASE"/>
    <property type="match status" value="1"/>
</dbReference>